<evidence type="ECO:0000313" key="2">
    <source>
        <dbReference type="Proteomes" id="UP000196386"/>
    </source>
</evidence>
<proteinExistence type="predicted"/>
<dbReference type="RefSeq" id="WP_087299894.1">
    <property type="nucleotide sequence ID" value="NZ_NFKP01000003.1"/>
</dbReference>
<sequence length="400" mass="44749">MHTVLYCAGYDTIDVECSMGLPKDTVEVTDFGSLKRALEQLGNSTSVVFALDSFDQRIAKLAKGLESAKYNVEVVSFDQDIVDNYVEYIEKSHKIVISEFGAFFGDGYGRIDTNRQLDRASLGGVFGADRYRVMFGLVSGYSKDRKGNSHAVEPALQVGNINLKKKKQTSIKKSVDTAPVPVVEAPTELTRKTSSGNWTWATEAIKSVFASDNKPKLVITERLSTEGLIQEDRSLDDMLIEMDTSMFDFKVYTTPMECLIDTGVISKATYSKLVWVQESTAVEKGIRMSLEDFAILTRAAKESDVLNAMRRVYHTDFLSYKRLMEMKVLTNVFPKAVCKKYRFIHIAENPRVLVSTMDNKLTANLGSHFGDARILFSLQSIILARINAVEEWEHEGGSLS</sequence>
<dbReference type="EMBL" id="NFKP01000003">
    <property type="protein sequence ID" value="OUP70690.1"/>
    <property type="molecule type" value="Genomic_DNA"/>
</dbReference>
<name>A0A1Y4MR16_9FIRM</name>
<gene>
    <name evidence="1" type="ORF">B5F11_04395</name>
</gene>
<protein>
    <submittedName>
        <fullName evidence="1">Uncharacterized protein</fullName>
    </submittedName>
</protein>
<organism evidence="1 2">
    <name type="scientific">Anaerotruncus colihominis</name>
    <dbReference type="NCBI Taxonomy" id="169435"/>
    <lineage>
        <taxon>Bacteria</taxon>
        <taxon>Bacillati</taxon>
        <taxon>Bacillota</taxon>
        <taxon>Clostridia</taxon>
        <taxon>Eubacteriales</taxon>
        <taxon>Oscillospiraceae</taxon>
        <taxon>Anaerotruncus</taxon>
    </lineage>
</organism>
<accession>A0A1Y4MR16</accession>
<dbReference type="Proteomes" id="UP000196386">
    <property type="component" value="Unassembled WGS sequence"/>
</dbReference>
<comment type="caution">
    <text evidence="1">The sequence shown here is derived from an EMBL/GenBank/DDBJ whole genome shotgun (WGS) entry which is preliminary data.</text>
</comment>
<evidence type="ECO:0000313" key="1">
    <source>
        <dbReference type="EMBL" id="OUP70690.1"/>
    </source>
</evidence>
<dbReference type="AlphaFoldDB" id="A0A1Y4MR16"/>
<reference evidence="2" key="1">
    <citation type="submission" date="2017-04" db="EMBL/GenBank/DDBJ databases">
        <title>Function of individual gut microbiota members based on whole genome sequencing of pure cultures obtained from chicken caecum.</title>
        <authorList>
            <person name="Medvecky M."/>
            <person name="Cejkova D."/>
            <person name="Polansky O."/>
            <person name="Karasova D."/>
            <person name="Kubasova T."/>
            <person name="Cizek A."/>
            <person name="Rychlik I."/>
        </authorList>
    </citation>
    <scope>NUCLEOTIDE SEQUENCE [LARGE SCALE GENOMIC DNA]</scope>
    <source>
        <strain evidence="2">An175</strain>
    </source>
</reference>